<feature type="coiled-coil region" evidence="1">
    <location>
        <begin position="106"/>
        <end position="133"/>
    </location>
</feature>
<proteinExistence type="predicted"/>
<dbReference type="Proteomes" id="UP000178602">
    <property type="component" value="Unassembled WGS sequence"/>
</dbReference>
<organism evidence="2 3">
    <name type="scientific">candidate division WOR-1 bacterium RIFOXYC12_FULL_54_18</name>
    <dbReference type="NCBI Taxonomy" id="1802584"/>
    <lineage>
        <taxon>Bacteria</taxon>
        <taxon>Bacillati</taxon>
        <taxon>Saganbacteria</taxon>
    </lineage>
</organism>
<evidence type="ECO:0000313" key="3">
    <source>
        <dbReference type="Proteomes" id="UP000178602"/>
    </source>
</evidence>
<evidence type="ECO:0000256" key="1">
    <source>
        <dbReference type="SAM" id="Coils"/>
    </source>
</evidence>
<gene>
    <name evidence="2" type="ORF">A3K49_05135</name>
</gene>
<keyword evidence="1" id="KW-0175">Coiled coil</keyword>
<accession>A0A1F4T6Z9</accession>
<sequence>MEINAICTVERGRVIDPAKAQDNADALNILSEMKAVQTMAQVIEELNGAIGGLVFTDETSRIFIDLARSTTETDPFEKRLRILNDMVAELTRRNKLTVLKEDVDNLQLAIGKIQTARQEYQALRGQLSQATQNLEFVLSRDSNRLRGLSLTYLPSLRDLVLQLNGRLPSGSKLDQTAITLEAINAKIGTICGDISKPAELRANRLAPTKKLAPVAESPAGERYRLVLGGGYATGEAGGIVGLGGASWQIFRSATFRGQVDYRGALALAPNIGESRSGADTLTGTAEWRTEGMNAHIQIGGERTRTTTLDADAARLVPNTFGFSQNGRFNFQLSKKFGLTIEDALFIGRRNDEPQTVIFGAAGISLRISEPLNVFAGGIFGGDRQLGGTGVGGYGGGAWLSERLDAAARFDFDSCRGAQLRAVAFFGGDLAGGPSFTLINRDNYQQIRAGAQGRIRFGRIYIQSEVAGGKISDEAGAISPVSAMIMVGYGALQPATLPLNPLSIDSPRGAF</sequence>
<evidence type="ECO:0000313" key="2">
    <source>
        <dbReference type="EMBL" id="OGC28347.1"/>
    </source>
</evidence>
<name>A0A1F4T6Z9_UNCSA</name>
<reference evidence="2 3" key="1">
    <citation type="journal article" date="2016" name="Nat. Commun.">
        <title>Thousands of microbial genomes shed light on interconnected biogeochemical processes in an aquifer system.</title>
        <authorList>
            <person name="Anantharaman K."/>
            <person name="Brown C.T."/>
            <person name="Hug L.A."/>
            <person name="Sharon I."/>
            <person name="Castelle C.J."/>
            <person name="Probst A.J."/>
            <person name="Thomas B.C."/>
            <person name="Singh A."/>
            <person name="Wilkins M.J."/>
            <person name="Karaoz U."/>
            <person name="Brodie E.L."/>
            <person name="Williams K.H."/>
            <person name="Hubbard S.S."/>
            <person name="Banfield J.F."/>
        </authorList>
    </citation>
    <scope>NUCLEOTIDE SEQUENCE [LARGE SCALE GENOMIC DNA]</scope>
</reference>
<dbReference type="EMBL" id="MEUG01000001">
    <property type="protein sequence ID" value="OGC28347.1"/>
    <property type="molecule type" value="Genomic_DNA"/>
</dbReference>
<dbReference type="AlphaFoldDB" id="A0A1F4T6Z9"/>
<comment type="caution">
    <text evidence="2">The sequence shown here is derived from an EMBL/GenBank/DDBJ whole genome shotgun (WGS) entry which is preliminary data.</text>
</comment>
<protein>
    <submittedName>
        <fullName evidence="2">Uncharacterized protein</fullName>
    </submittedName>
</protein>